<dbReference type="FunFam" id="3.30.160.60:FF:000110">
    <property type="entry name" value="Zinc finger protein-like"/>
    <property type="match status" value="1"/>
</dbReference>
<evidence type="ECO:0000256" key="8">
    <source>
        <dbReference type="ARBA" id="ARBA00023163"/>
    </source>
</evidence>
<dbReference type="EMBL" id="AEYP01077137">
    <property type="status" value="NOT_ANNOTATED_CDS"/>
    <property type="molecule type" value="Genomic_DNA"/>
</dbReference>
<feature type="domain" description="C2H2-type" evidence="12">
    <location>
        <begin position="352"/>
        <end position="379"/>
    </location>
</feature>
<dbReference type="InterPro" id="IPR036236">
    <property type="entry name" value="Znf_C2H2_sf"/>
</dbReference>
<name>M3XW27_MUSPF</name>
<evidence type="ECO:0000259" key="13">
    <source>
        <dbReference type="PROSITE" id="PS50805"/>
    </source>
</evidence>
<dbReference type="InterPro" id="IPR001909">
    <property type="entry name" value="KRAB"/>
</dbReference>
<evidence type="ECO:0000256" key="11">
    <source>
        <dbReference type="SAM" id="MobiDB-lite"/>
    </source>
</evidence>
<feature type="domain" description="C2H2-type" evidence="12">
    <location>
        <begin position="244"/>
        <end position="271"/>
    </location>
</feature>
<feature type="domain" description="KRAB" evidence="13">
    <location>
        <begin position="104"/>
        <end position="177"/>
    </location>
</feature>
<dbReference type="EMBL" id="AEYP01077136">
    <property type="status" value="NOT_ANNOTATED_CDS"/>
    <property type="molecule type" value="Genomic_DNA"/>
</dbReference>
<keyword evidence="8" id="KW-0804">Transcription</keyword>
<comment type="subcellular location">
    <subcellularLocation>
        <location evidence="1">Nucleus</location>
    </subcellularLocation>
</comment>
<dbReference type="Ensembl" id="ENSMPUT00000003342.1">
    <property type="protein sequence ID" value="ENSMPUP00000003277.1"/>
    <property type="gene ID" value="ENSMPUG00000003309.1"/>
</dbReference>
<sequence>MSNQGRGALAVFLSSHFAGYGSTPNRSAGACIAVKGPASGNCPIGSGGRDPALSDACLRAPRAGAQLPRAGRGVPSAQRPLDPAALPRGGVLESTERSPEMDLVIFEDVAVDFTLEEWALLDSMQRNLYRDVMLETFQNLVSVDYETLFKASGLVSQQDTLEKKKSIEQKMAKFTRNHSCAYVLEKNWEDDSTKDQHGNHARHQRNPATDRFCESKERNQHRGTCSQLPHFNFCKNISTGVKLYECTKCGKGFMHLSSLKRHVRSHCGQKPHLCQEHQQACICGTCLRTHTGKKPYGCKLCGKTFPYFYSLTQHIRMHTPERNYECKQCGKTFQEFSSLTRHVKTHTGEKPYKCKECGKAFMYPSIFQRHVVTHTEERPYECKLCRKAFHHSYSLTQPMKIHTSGKT</sequence>
<keyword evidence="4 10" id="KW-0863">Zinc-finger</keyword>
<dbReference type="Gene3D" id="3.30.160.60">
    <property type="entry name" value="Classic Zinc Finger"/>
    <property type="match status" value="5"/>
</dbReference>
<proteinExistence type="predicted"/>
<feature type="domain" description="C2H2-type" evidence="12">
    <location>
        <begin position="324"/>
        <end position="351"/>
    </location>
</feature>
<dbReference type="Gene3D" id="6.10.140.140">
    <property type="match status" value="1"/>
</dbReference>
<evidence type="ECO:0000256" key="4">
    <source>
        <dbReference type="ARBA" id="ARBA00022771"/>
    </source>
</evidence>
<dbReference type="GeneTree" id="ENSGT00940000163425"/>
<keyword evidence="6" id="KW-0805">Transcription regulation</keyword>
<dbReference type="GO" id="GO:0005634">
    <property type="term" value="C:nucleus"/>
    <property type="evidence" value="ECO:0007669"/>
    <property type="project" value="UniProtKB-SubCell"/>
</dbReference>
<feature type="domain" description="C2H2-type" evidence="12">
    <location>
        <begin position="296"/>
        <end position="323"/>
    </location>
</feature>
<dbReference type="InterPro" id="IPR036051">
    <property type="entry name" value="KRAB_dom_sf"/>
</dbReference>
<dbReference type="FunFam" id="3.30.160.60:FF:000218">
    <property type="entry name" value="Zinc finger protein 10"/>
    <property type="match status" value="1"/>
</dbReference>
<dbReference type="eggNOG" id="KOG1721">
    <property type="taxonomic scope" value="Eukaryota"/>
</dbReference>
<dbReference type="InParanoid" id="M3XW27"/>
<dbReference type="SMART" id="SM00355">
    <property type="entry name" value="ZnF_C2H2"/>
    <property type="match status" value="5"/>
</dbReference>
<dbReference type="FunFam" id="3.30.160.60:FF:000744">
    <property type="entry name" value="zinc finger E-box-binding homeobox 1"/>
    <property type="match status" value="1"/>
</dbReference>
<dbReference type="Pfam" id="PF00096">
    <property type="entry name" value="zf-C2H2"/>
    <property type="match status" value="4"/>
</dbReference>
<organism evidence="14">
    <name type="scientific">Mustela putorius furo</name>
    <name type="common">European domestic ferret</name>
    <name type="synonym">Mustela furo</name>
    <dbReference type="NCBI Taxonomy" id="9669"/>
    <lineage>
        <taxon>Eukaryota</taxon>
        <taxon>Metazoa</taxon>
        <taxon>Chordata</taxon>
        <taxon>Craniata</taxon>
        <taxon>Vertebrata</taxon>
        <taxon>Euteleostomi</taxon>
        <taxon>Mammalia</taxon>
        <taxon>Eutheria</taxon>
        <taxon>Laurasiatheria</taxon>
        <taxon>Carnivora</taxon>
        <taxon>Caniformia</taxon>
        <taxon>Musteloidea</taxon>
        <taxon>Mustelidae</taxon>
        <taxon>Mustelinae</taxon>
        <taxon>Mustela</taxon>
    </lineage>
</organism>
<evidence type="ECO:0000256" key="6">
    <source>
        <dbReference type="ARBA" id="ARBA00023015"/>
    </source>
</evidence>
<keyword evidence="3" id="KW-0677">Repeat</keyword>
<keyword evidence="5" id="KW-0862">Zinc</keyword>
<evidence type="ECO:0000256" key="2">
    <source>
        <dbReference type="ARBA" id="ARBA00022723"/>
    </source>
</evidence>
<dbReference type="FunFam" id="3.30.160.60:FF:000564">
    <property type="entry name" value="zinc finger protein 699"/>
    <property type="match status" value="1"/>
</dbReference>
<dbReference type="SUPFAM" id="SSF109640">
    <property type="entry name" value="KRAB domain (Kruppel-associated box)"/>
    <property type="match status" value="1"/>
</dbReference>
<dbReference type="FunFam" id="3.30.160.60:FF:000156">
    <property type="entry name" value="Zinc finger protein 568"/>
    <property type="match status" value="1"/>
</dbReference>
<dbReference type="GO" id="GO:0000977">
    <property type="term" value="F:RNA polymerase II transcription regulatory region sequence-specific DNA binding"/>
    <property type="evidence" value="ECO:0007669"/>
    <property type="project" value="TreeGrafter"/>
</dbReference>
<accession>M3XW27</accession>
<evidence type="ECO:0000256" key="10">
    <source>
        <dbReference type="PROSITE-ProRule" id="PRU00042"/>
    </source>
</evidence>
<dbReference type="Pfam" id="PF01352">
    <property type="entry name" value="KRAB"/>
    <property type="match status" value="1"/>
</dbReference>
<evidence type="ECO:0000256" key="5">
    <source>
        <dbReference type="ARBA" id="ARBA00022833"/>
    </source>
</evidence>
<keyword evidence="2" id="KW-0479">Metal-binding</keyword>
<reference evidence="14" key="1">
    <citation type="submission" date="2024-06" db="UniProtKB">
        <authorList>
            <consortium name="Ensembl"/>
        </authorList>
    </citation>
    <scope>IDENTIFICATION</scope>
</reference>
<evidence type="ECO:0008006" key="15">
    <source>
        <dbReference type="Google" id="ProtNLM"/>
    </source>
</evidence>
<evidence type="ECO:0000256" key="9">
    <source>
        <dbReference type="ARBA" id="ARBA00023242"/>
    </source>
</evidence>
<feature type="domain" description="C2H2-type" evidence="12">
    <location>
        <begin position="380"/>
        <end position="407"/>
    </location>
</feature>
<evidence type="ECO:0000256" key="7">
    <source>
        <dbReference type="ARBA" id="ARBA00023125"/>
    </source>
</evidence>
<dbReference type="PROSITE" id="PS50805">
    <property type="entry name" value="KRAB"/>
    <property type="match status" value="1"/>
</dbReference>
<dbReference type="EMBL" id="AEYP01077135">
    <property type="status" value="NOT_ANNOTATED_CDS"/>
    <property type="molecule type" value="Genomic_DNA"/>
</dbReference>
<keyword evidence="9" id="KW-0539">Nucleus</keyword>
<dbReference type="GO" id="GO:0008270">
    <property type="term" value="F:zinc ion binding"/>
    <property type="evidence" value="ECO:0007669"/>
    <property type="project" value="UniProtKB-KW"/>
</dbReference>
<dbReference type="SUPFAM" id="SSF57667">
    <property type="entry name" value="beta-beta-alpha zinc fingers"/>
    <property type="match status" value="3"/>
</dbReference>
<dbReference type="SMART" id="SM00349">
    <property type="entry name" value="KRAB"/>
    <property type="match status" value="1"/>
</dbReference>
<dbReference type="PANTHER" id="PTHR24381:SF390">
    <property type="entry name" value="ZINC FINGER PROTEIN 37 HOMOLOG"/>
    <property type="match status" value="1"/>
</dbReference>
<evidence type="ECO:0000256" key="3">
    <source>
        <dbReference type="ARBA" id="ARBA00022737"/>
    </source>
</evidence>
<evidence type="ECO:0000256" key="1">
    <source>
        <dbReference type="ARBA" id="ARBA00004123"/>
    </source>
</evidence>
<evidence type="ECO:0000259" key="12">
    <source>
        <dbReference type="PROSITE" id="PS50157"/>
    </source>
</evidence>
<dbReference type="CDD" id="cd07765">
    <property type="entry name" value="KRAB_A-box"/>
    <property type="match status" value="1"/>
</dbReference>
<feature type="region of interest" description="Disordered" evidence="11">
    <location>
        <begin position="191"/>
        <end position="213"/>
    </location>
</feature>
<dbReference type="PROSITE" id="PS50157">
    <property type="entry name" value="ZINC_FINGER_C2H2_2"/>
    <property type="match status" value="5"/>
</dbReference>
<feature type="region of interest" description="Disordered" evidence="11">
    <location>
        <begin position="67"/>
        <end position="90"/>
    </location>
</feature>
<dbReference type="AlphaFoldDB" id="M3XW27"/>
<keyword evidence="7" id="KW-0238">DNA-binding</keyword>
<evidence type="ECO:0000313" key="14">
    <source>
        <dbReference type="Ensembl" id="ENSMPUP00000003277.1"/>
    </source>
</evidence>
<protein>
    <recommendedName>
        <fullName evidence="15">Zinc finger protein 555</fullName>
    </recommendedName>
</protein>
<dbReference type="OMA" id="FTINNAH"/>
<dbReference type="HOGENOM" id="CLU_002678_0_7_1"/>
<dbReference type="GO" id="GO:0000981">
    <property type="term" value="F:DNA-binding transcription factor activity, RNA polymerase II-specific"/>
    <property type="evidence" value="ECO:0007669"/>
    <property type="project" value="TreeGrafter"/>
</dbReference>
<dbReference type="PANTHER" id="PTHR24381">
    <property type="entry name" value="ZINC FINGER PROTEIN"/>
    <property type="match status" value="1"/>
</dbReference>
<dbReference type="InterPro" id="IPR013087">
    <property type="entry name" value="Znf_C2H2_type"/>
</dbReference>
<dbReference type="PROSITE" id="PS00028">
    <property type="entry name" value="ZINC_FINGER_C2H2_1"/>
    <property type="match status" value="4"/>
</dbReference>